<sequence length="251" mass="26483">MTSQVFYTGQTNLAESAASTAGSEARGGFVKGVVTYTVTDDLAVMPMSFAIRGSQRSPGEDRAHLGYDELDAAARAITTKLLFQPAPPSAAGQQEEANKRFFECGYKKHGANKNCALYVAGERGAVCPSCGREMAAEVPRGSAGAGSPSGEDAMMCLLKDDLTVMPVPASKLALARCTALYVLTSGAVVSAAALHERTVLMGHKEVIACCLSLSFDSTIIIDTRFGYPQSLAGVEHRPHSCLPRSSWLKSI</sequence>
<protein>
    <submittedName>
        <fullName evidence="1">Uncharacterized protein</fullName>
    </submittedName>
</protein>
<reference evidence="1" key="1">
    <citation type="journal article" date="2018" name="DNA Res.">
        <title>Multiple hybrid de novo genome assembly of finger millet, an orphan allotetraploid crop.</title>
        <authorList>
            <person name="Hatakeyama M."/>
            <person name="Aluri S."/>
            <person name="Balachadran M.T."/>
            <person name="Sivarajan S.R."/>
            <person name="Patrignani A."/>
            <person name="Gruter S."/>
            <person name="Poveda L."/>
            <person name="Shimizu-Inatsugi R."/>
            <person name="Baeten J."/>
            <person name="Francoijs K.J."/>
            <person name="Nataraja K.N."/>
            <person name="Reddy Y.A.N."/>
            <person name="Phadnis S."/>
            <person name="Ravikumar R.L."/>
            <person name="Schlapbach R."/>
            <person name="Sreeman S.M."/>
            <person name="Shimizu K.K."/>
        </authorList>
    </citation>
    <scope>NUCLEOTIDE SEQUENCE</scope>
</reference>
<dbReference type="Proteomes" id="UP001054889">
    <property type="component" value="Unassembled WGS sequence"/>
</dbReference>
<dbReference type="EMBL" id="BQKI01000012">
    <property type="protein sequence ID" value="GJN05770.1"/>
    <property type="molecule type" value="Genomic_DNA"/>
</dbReference>
<organism evidence="1 2">
    <name type="scientific">Eleusine coracana subsp. coracana</name>
    <dbReference type="NCBI Taxonomy" id="191504"/>
    <lineage>
        <taxon>Eukaryota</taxon>
        <taxon>Viridiplantae</taxon>
        <taxon>Streptophyta</taxon>
        <taxon>Embryophyta</taxon>
        <taxon>Tracheophyta</taxon>
        <taxon>Spermatophyta</taxon>
        <taxon>Magnoliopsida</taxon>
        <taxon>Liliopsida</taxon>
        <taxon>Poales</taxon>
        <taxon>Poaceae</taxon>
        <taxon>PACMAD clade</taxon>
        <taxon>Chloridoideae</taxon>
        <taxon>Cynodonteae</taxon>
        <taxon>Eleusininae</taxon>
        <taxon>Eleusine</taxon>
    </lineage>
</organism>
<comment type="caution">
    <text evidence="1">The sequence shown here is derived from an EMBL/GenBank/DDBJ whole genome shotgun (WGS) entry which is preliminary data.</text>
</comment>
<gene>
    <name evidence="1" type="primary">ga23434</name>
    <name evidence="1" type="ORF">PR202_ga23434</name>
</gene>
<dbReference type="InterPro" id="IPR007750">
    <property type="entry name" value="DUF674"/>
</dbReference>
<evidence type="ECO:0000313" key="1">
    <source>
        <dbReference type="EMBL" id="GJN05770.1"/>
    </source>
</evidence>
<accession>A0AAV5D6V0</accession>
<evidence type="ECO:0000313" key="2">
    <source>
        <dbReference type="Proteomes" id="UP001054889"/>
    </source>
</evidence>
<dbReference type="AlphaFoldDB" id="A0AAV5D6V0"/>
<dbReference type="PANTHER" id="PTHR33103">
    <property type="entry name" value="OS01G0153900 PROTEIN"/>
    <property type="match status" value="1"/>
</dbReference>
<proteinExistence type="predicted"/>
<dbReference type="PANTHER" id="PTHR33103:SF19">
    <property type="entry name" value="OS09G0544700 PROTEIN"/>
    <property type="match status" value="1"/>
</dbReference>
<reference evidence="1" key="2">
    <citation type="submission" date="2021-12" db="EMBL/GenBank/DDBJ databases">
        <title>Resequencing data analysis of finger millet.</title>
        <authorList>
            <person name="Hatakeyama M."/>
            <person name="Aluri S."/>
            <person name="Balachadran M.T."/>
            <person name="Sivarajan S.R."/>
            <person name="Poveda L."/>
            <person name="Shimizu-Inatsugi R."/>
            <person name="Schlapbach R."/>
            <person name="Sreeman S.M."/>
            <person name="Shimizu K.K."/>
        </authorList>
    </citation>
    <scope>NUCLEOTIDE SEQUENCE</scope>
</reference>
<name>A0AAV5D6V0_ELECO</name>
<keyword evidence="2" id="KW-1185">Reference proteome</keyword>